<evidence type="ECO:0000256" key="7">
    <source>
        <dbReference type="ARBA" id="ARBA00052546"/>
    </source>
</evidence>
<dbReference type="InterPro" id="IPR006091">
    <property type="entry name" value="Acyl-CoA_Oxase/DH_mid-dom"/>
</dbReference>
<keyword evidence="3 8" id="KW-0285">Flavoprotein</keyword>
<feature type="domain" description="Acyl-CoA oxidase/dehydrogenase middle" evidence="11">
    <location>
        <begin position="172"/>
        <end position="269"/>
    </location>
</feature>
<keyword evidence="5" id="KW-0809">Transit peptide</keyword>
<evidence type="ECO:0000256" key="6">
    <source>
        <dbReference type="ARBA" id="ARBA00023002"/>
    </source>
</evidence>
<dbReference type="Gene3D" id="2.40.110.10">
    <property type="entry name" value="Butyryl-CoA Dehydrogenase, subunit A, domain 2"/>
    <property type="match status" value="1"/>
</dbReference>
<dbReference type="RefSeq" id="WP_013771735.1">
    <property type="nucleotide sequence ID" value="NC_015514.1"/>
</dbReference>
<keyword evidence="6 8" id="KW-0560">Oxidoreductase</keyword>
<dbReference type="GO" id="GO:0006631">
    <property type="term" value="P:fatty acid metabolic process"/>
    <property type="evidence" value="ECO:0007669"/>
    <property type="project" value="UniProtKB-ARBA"/>
</dbReference>
<keyword evidence="4 8" id="KW-0274">FAD</keyword>
<proteinExistence type="inferred from homology"/>
<evidence type="ECO:0000256" key="5">
    <source>
        <dbReference type="ARBA" id="ARBA00022946"/>
    </source>
</evidence>
<evidence type="ECO:0000259" key="11">
    <source>
        <dbReference type="Pfam" id="PF02770"/>
    </source>
</evidence>
<dbReference type="HOGENOM" id="CLU_018204_11_1_11"/>
<dbReference type="Gene3D" id="1.10.540.10">
    <property type="entry name" value="Acyl-CoA dehydrogenase/oxidase, N-terminal domain"/>
    <property type="match status" value="1"/>
</dbReference>
<dbReference type="KEGG" id="cfi:Celf_2584"/>
<dbReference type="FunFam" id="1.10.540.10:FF:000001">
    <property type="entry name" value="Very long-chain-specific acyl-CoA dehydrogenase, mitochondrial"/>
    <property type="match status" value="1"/>
</dbReference>
<feature type="domain" description="Acyl-CoA dehydrogenase/oxidase C-terminal" evidence="10">
    <location>
        <begin position="282"/>
        <end position="440"/>
    </location>
</feature>
<dbReference type="Pfam" id="PF21343">
    <property type="entry name" value="ACAD9-ACADV_C"/>
    <property type="match status" value="1"/>
</dbReference>
<name>F4H5X9_CELFA</name>
<dbReference type="Proteomes" id="UP000008460">
    <property type="component" value="Chromosome"/>
</dbReference>
<comment type="similarity">
    <text evidence="2 8">Belongs to the acyl-CoA dehydrogenase family.</text>
</comment>
<dbReference type="InterPro" id="IPR036250">
    <property type="entry name" value="AcylCo_DH-like_C"/>
</dbReference>
<dbReference type="GO" id="GO:0003995">
    <property type="term" value="F:acyl-CoA dehydrogenase activity"/>
    <property type="evidence" value="ECO:0007669"/>
    <property type="project" value="TreeGrafter"/>
</dbReference>
<evidence type="ECO:0000259" key="10">
    <source>
        <dbReference type="Pfam" id="PF00441"/>
    </source>
</evidence>
<dbReference type="FunFam" id="1.20.140.10:FF:000019">
    <property type="entry name" value="Acyl-CoA dehydrogenase"/>
    <property type="match status" value="1"/>
</dbReference>
<keyword evidence="15" id="KW-1185">Reference proteome</keyword>
<evidence type="ECO:0000256" key="2">
    <source>
        <dbReference type="ARBA" id="ARBA00009347"/>
    </source>
</evidence>
<evidence type="ECO:0000256" key="1">
    <source>
        <dbReference type="ARBA" id="ARBA00001974"/>
    </source>
</evidence>
<protein>
    <submittedName>
        <fullName evidence="14">Acyl-CoA dehydrogenase domain-containing protein</fullName>
    </submittedName>
</protein>
<comment type="catalytic activity">
    <reaction evidence="7">
        <text>a 2,3-saturated acyl-CoA + A = a 2,3-dehydroacyl-CoA + AH2</text>
        <dbReference type="Rhea" id="RHEA:48608"/>
        <dbReference type="ChEBI" id="CHEBI:13193"/>
        <dbReference type="ChEBI" id="CHEBI:17499"/>
        <dbReference type="ChEBI" id="CHEBI:60015"/>
        <dbReference type="ChEBI" id="CHEBI:65111"/>
    </reaction>
</comment>
<dbReference type="InterPro" id="IPR046373">
    <property type="entry name" value="Acyl-CoA_Oxase/DH_mid-dom_sf"/>
</dbReference>
<reference evidence="14 15" key="1">
    <citation type="submission" date="2011-04" db="EMBL/GenBank/DDBJ databases">
        <title>Complete sequence of Cellulomonas fimi ATCC 484.</title>
        <authorList>
            <consortium name="US DOE Joint Genome Institute"/>
            <person name="Lucas S."/>
            <person name="Han J."/>
            <person name="Lapidus A."/>
            <person name="Cheng J.-F."/>
            <person name="Goodwin L."/>
            <person name="Pitluck S."/>
            <person name="Peters L."/>
            <person name="Chertkov O."/>
            <person name="Detter J.C."/>
            <person name="Han C."/>
            <person name="Tapia R."/>
            <person name="Land M."/>
            <person name="Hauser L."/>
            <person name="Kyrpides N."/>
            <person name="Ivanova N."/>
            <person name="Ovchinnikova G."/>
            <person name="Pagani I."/>
            <person name="Mead D."/>
            <person name="Brumm P."/>
            <person name="Woyke T."/>
        </authorList>
    </citation>
    <scope>NUCLEOTIDE SEQUENCE [LARGE SCALE GENOMIC DNA]</scope>
    <source>
        <strain evidence="15">ATCC 484 / DSM 20113 / JCM 1341 / NBRC 15513 / NCIMB 8980 / NCTC 7547</strain>
    </source>
</reference>
<dbReference type="InterPro" id="IPR009075">
    <property type="entry name" value="AcylCo_DH/oxidase_C"/>
</dbReference>
<dbReference type="Pfam" id="PF00441">
    <property type="entry name" value="Acyl-CoA_dh_1"/>
    <property type="match status" value="1"/>
</dbReference>
<accession>F4H5X9</accession>
<dbReference type="InterPro" id="IPR009100">
    <property type="entry name" value="AcylCoA_DH/oxidase_NM_dom_sf"/>
</dbReference>
<evidence type="ECO:0000259" key="13">
    <source>
        <dbReference type="Pfam" id="PF21343"/>
    </source>
</evidence>
<dbReference type="InterPro" id="IPR037069">
    <property type="entry name" value="AcylCoA_DH/ox_N_sf"/>
</dbReference>
<dbReference type="Gene3D" id="1.20.140.10">
    <property type="entry name" value="Butyryl-CoA Dehydrogenase, subunit A, domain 3"/>
    <property type="match status" value="2"/>
</dbReference>
<evidence type="ECO:0000259" key="12">
    <source>
        <dbReference type="Pfam" id="PF02771"/>
    </source>
</evidence>
<evidence type="ECO:0000256" key="3">
    <source>
        <dbReference type="ARBA" id="ARBA00022630"/>
    </source>
</evidence>
<evidence type="ECO:0000313" key="14">
    <source>
        <dbReference type="EMBL" id="AEE46709.1"/>
    </source>
</evidence>
<organism evidence="14 15">
    <name type="scientific">Cellulomonas fimi (strain ATCC 484 / DSM 20113 / JCM 1341 / CCUG 24087 / LMG 16345 / NBRC 15513 / NCIMB 8980 / NCTC 7547 / NRS-133)</name>
    <dbReference type="NCBI Taxonomy" id="590998"/>
    <lineage>
        <taxon>Bacteria</taxon>
        <taxon>Bacillati</taxon>
        <taxon>Actinomycetota</taxon>
        <taxon>Actinomycetes</taxon>
        <taxon>Micrococcales</taxon>
        <taxon>Cellulomonadaceae</taxon>
        <taxon>Cellulomonas</taxon>
    </lineage>
</organism>
<gene>
    <name evidence="14" type="ordered locus">Celf_2584</name>
</gene>
<dbReference type="Pfam" id="PF02771">
    <property type="entry name" value="Acyl-CoA_dh_N"/>
    <property type="match status" value="1"/>
</dbReference>
<dbReference type="STRING" id="590998.Celf_2584"/>
<dbReference type="SUPFAM" id="SSF47203">
    <property type="entry name" value="Acyl-CoA dehydrogenase C-terminal domain-like"/>
    <property type="match status" value="1"/>
</dbReference>
<feature type="compositionally biased region" description="Polar residues" evidence="9">
    <location>
        <begin position="1"/>
        <end position="11"/>
    </location>
</feature>
<dbReference type="Pfam" id="PF02770">
    <property type="entry name" value="Acyl-CoA_dh_M"/>
    <property type="match status" value="1"/>
</dbReference>
<dbReference type="PANTHER" id="PTHR43884:SF9">
    <property type="entry name" value="COMPLEX I ASSEMBLY FACTOR ACAD9, MITOCHONDRIAL"/>
    <property type="match status" value="1"/>
</dbReference>
<feature type="region of interest" description="Disordered" evidence="9">
    <location>
        <begin position="1"/>
        <end position="26"/>
    </location>
</feature>
<dbReference type="InterPro" id="IPR013786">
    <property type="entry name" value="AcylCoA_DH/ox_N"/>
</dbReference>
<feature type="domain" description="ACAD9/ACADV-like C-terminal" evidence="13">
    <location>
        <begin position="518"/>
        <end position="596"/>
    </location>
</feature>
<feature type="compositionally biased region" description="Basic and acidic residues" evidence="9">
    <location>
        <begin position="13"/>
        <end position="25"/>
    </location>
</feature>
<dbReference type="EMBL" id="CP002666">
    <property type="protein sequence ID" value="AEE46709.1"/>
    <property type="molecule type" value="Genomic_DNA"/>
</dbReference>
<dbReference type="GO" id="GO:0050660">
    <property type="term" value="F:flavin adenine dinucleotide binding"/>
    <property type="evidence" value="ECO:0007669"/>
    <property type="project" value="InterPro"/>
</dbReference>
<dbReference type="InterPro" id="IPR049448">
    <property type="entry name" value="ACAD9/ACADV-like_C"/>
</dbReference>
<evidence type="ECO:0000256" key="8">
    <source>
        <dbReference type="RuleBase" id="RU362125"/>
    </source>
</evidence>
<dbReference type="SUPFAM" id="SSF56645">
    <property type="entry name" value="Acyl-CoA dehydrogenase NM domain-like"/>
    <property type="match status" value="1"/>
</dbReference>
<comment type="cofactor">
    <cofactor evidence="1 8">
        <name>FAD</name>
        <dbReference type="ChEBI" id="CHEBI:57692"/>
    </cofactor>
</comment>
<dbReference type="eggNOG" id="COG1960">
    <property type="taxonomic scope" value="Bacteria"/>
</dbReference>
<dbReference type="AlphaFoldDB" id="F4H5X9"/>
<evidence type="ECO:0000313" key="15">
    <source>
        <dbReference type="Proteomes" id="UP000008460"/>
    </source>
</evidence>
<dbReference type="PANTHER" id="PTHR43884">
    <property type="entry name" value="ACYL-COA DEHYDROGENASE"/>
    <property type="match status" value="1"/>
</dbReference>
<sequence length="632" mass="68138">MSSVAVDQTPTAGERKAREVAEAAREQQWTRPSFARGIYLGAFDVGLVHPYPASDPDATARGATFHVALREVCARIDGRAIERDDHIPDEVLDALRGVGAFGMKIPQEYGGLGLSLVEYGRALMLVSTVHPSLAALLSAHQSIGVPEPVHMFGTPEQKQKFLPRCAAGAISAFLLTEPDVGSDPARLATTATPTDDGTAYVLDGVKLWTTNGPIAELLVVMAVVPPHDGQRGGISAFVVEATTPGITVEHRNRFMGLRGMENGVTRLRQVRVPAANRLGREGEGLKIALTTLNTGRLSIPAICAGGSKWALSVARQWSVERVQWGRPVGEHEAVGSKLAFIAATTFALESVFDLSARLADAGQKDVRIEAALAKLWASEMAYRVADELVQVRGGRGYETADSLAARGERAVAAEQLLRDMRINRIFEGSSEIMRLLVAREAVDTHLTAAGDLASRDASLGAKARAAVGASRFYARWFPALLVGEGTRPTAYGDFGPLARHLRFVERSSRSLARQTFYAMARHQARLDRKQVLLGHVVDIGAELFAMSAVCSRATAMRRQDPATGRSATDLADAFCAQSRLRVEALFRRLRGSATASDERLARAVMTGRLRWVEDGILDPSEGTGPWIAPRTP</sequence>
<feature type="domain" description="Acyl-CoA dehydrogenase/oxidase N-terminal" evidence="12">
    <location>
        <begin position="79"/>
        <end position="168"/>
    </location>
</feature>
<evidence type="ECO:0000256" key="4">
    <source>
        <dbReference type="ARBA" id="ARBA00022827"/>
    </source>
</evidence>
<evidence type="ECO:0000256" key="9">
    <source>
        <dbReference type="SAM" id="MobiDB-lite"/>
    </source>
</evidence>